<keyword evidence="1" id="KW-0812">Transmembrane</keyword>
<dbReference type="STRING" id="79200.A0A164ZNV0"/>
<accession>A0A164ZNV0</accession>
<dbReference type="Proteomes" id="UP000077755">
    <property type="component" value="Chromosome 5"/>
</dbReference>
<sequence length="461" mass="50634">MNRGTYVALAAAFMSIILLVLILFIVRRWFYSNKQAPNSMVANSENLETGSRFQHLDQENNKRPNFHVFRRGFASKPLFSWADNPSLVGEAAEQGWLAFAFTNYASYTASPSLRSARTLLAICSAGDKVNEMGVEIDWEACQGSNEFLQKIRLNSGLKKINTSSYANSVIKTALPFPGPSFGNSAFPQEAYFEIRILFINEGRDRKGVDGEGEKAMLIGDDSESVVSVTSSSNGHGNGNVRIDDRRVGFREGKGEAATLLSLGLSVGGSLPLKLPGSYPGSIGFNSNGSVYLDGIKLISESETKEWGRKEKVIGCGYNPSKRKVFLTVDSEIVHEIHCKSEEFETPLYPTLAANGDITFLVNFGQTEFQYAPANPQRIVNPCFTSPLGNSPLLSYDDKELFSIGRINSQWRNRSTTRGHYLYGSSTNRGTADFDEISEGDLFEIALNSSGRSPYSDSVARG</sequence>
<feature type="domain" description="SPRY" evidence="2">
    <location>
        <begin position="187"/>
        <end position="367"/>
    </location>
</feature>
<dbReference type="EMBL" id="CP093347">
    <property type="protein sequence ID" value="WOH02836.1"/>
    <property type="molecule type" value="Genomic_DNA"/>
</dbReference>
<dbReference type="AlphaFoldDB" id="A0A164ZNV0"/>
<evidence type="ECO:0000313" key="5">
    <source>
        <dbReference type="Proteomes" id="UP000077755"/>
    </source>
</evidence>
<dbReference type="PANTHER" id="PTHR44991:SF1">
    <property type="entry name" value="IMMUNOGLOBULIN SUPERFAMILY MEMBER 5"/>
    <property type="match status" value="1"/>
</dbReference>
<evidence type="ECO:0000259" key="2">
    <source>
        <dbReference type="SMART" id="SM00449"/>
    </source>
</evidence>
<dbReference type="OMA" id="SHDFNTI"/>
<reference evidence="3" key="1">
    <citation type="journal article" date="2016" name="Nat. Genet.">
        <title>A high-quality carrot genome assembly provides new insights into carotenoid accumulation and asterid genome evolution.</title>
        <authorList>
            <person name="Iorizzo M."/>
            <person name="Ellison S."/>
            <person name="Senalik D."/>
            <person name="Zeng P."/>
            <person name="Satapoomin P."/>
            <person name="Huang J."/>
            <person name="Bowman M."/>
            <person name="Iovene M."/>
            <person name="Sanseverino W."/>
            <person name="Cavagnaro P."/>
            <person name="Yildiz M."/>
            <person name="Macko-Podgorni A."/>
            <person name="Moranska E."/>
            <person name="Grzebelus E."/>
            <person name="Grzebelus D."/>
            <person name="Ashrafi H."/>
            <person name="Zheng Z."/>
            <person name="Cheng S."/>
            <person name="Spooner D."/>
            <person name="Van Deynze A."/>
            <person name="Simon P."/>
        </authorList>
    </citation>
    <scope>NUCLEOTIDE SEQUENCE [LARGE SCALE GENOMIC DNA]</scope>
    <source>
        <tissue evidence="3">Leaf</tissue>
    </source>
</reference>
<organism evidence="3">
    <name type="scientific">Daucus carota subsp. sativus</name>
    <name type="common">Carrot</name>
    <dbReference type="NCBI Taxonomy" id="79200"/>
    <lineage>
        <taxon>Eukaryota</taxon>
        <taxon>Viridiplantae</taxon>
        <taxon>Streptophyta</taxon>
        <taxon>Embryophyta</taxon>
        <taxon>Tracheophyta</taxon>
        <taxon>Spermatophyta</taxon>
        <taxon>Magnoliopsida</taxon>
        <taxon>eudicotyledons</taxon>
        <taxon>Gunneridae</taxon>
        <taxon>Pentapetalae</taxon>
        <taxon>asterids</taxon>
        <taxon>campanulids</taxon>
        <taxon>Apiales</taxon>
        <taxon>Apiaceae</taxon>
        <taxon>Apioideae</taxon>
        <taxon>Scandiceae</taxon>
        <taxon>Daucinae</taxon>
        <taxon>Daucus</taxon>
        <taxon>Daucus sect. Daucus</taxon>
    </lineage>
</organism>
<dbReference type="Gene3D" id="2.60.120.920">
    <property type="match status" value="1"/>
</dbReference>
<keyword evidence="5" id="KW-1185">Reference proteome</keyword>
<reference evidence="4" key="2">
    <citation type="submission" date="2022-03" db="EMBL/GenBank/DDBJ databases">
        <title>Draft title - Genomic analysis of global carrot germplasm unveils the trajectory of domestication and the origin of high carotenoid orange carrot.</title>
        <authorList>
            <person name="Iorizzo M."/>
            <person name="Ellison S."/>
            <person name="Senalik D."/>
            <person name="Macko-Podgorni A."/>
            <person name="Grzebelus D."/>
            <person name="Bostan H."/>
            <person name="Rolling W."/>
            <person name="Curaba J."/>
            <person name="Simon P."/>
        </authorList>
    </citation>
    <scope>NUCLEOTIDE SEQUENCE</scope>
    <source>
        <tissue evidence="4">Leaf</tissue>
    </source>
</reference>
<dbReference type="InterPro" id="IPR043136">
    <property type="entry name" value="B30.2/SPRY_sf"/>
</dbReference>
<evidence type="ECO:0000313" key="4">
    <source>
        <dbReference type="EMBL" id="WOH02836.1"/>
    </source>
</evidence>
<protein>
    <recommendedName>
        <fullName evidence="2">SPRY domain-containing protein</fullName>
    </recommendedName>
</protein>
<dbReference type="PANTHER" id="PTHR44991">
    <property type="entry name" value="IMMUNOGLOBULIN SUPERFAMILY MEMBER 5"/>
    <property type="match status" value="1"/>
</dbReference>
<evidence type="ECO:0000313" key="3">
    <source>
        <dbReference type="EMBL" id="KZM96184.1"/>
    </source>
</evidence>
<feature type="transmembrane region" description="Helical" evidence="1">
    <location>
        <begin position="6"/>
        <end position="26"/>
    </location>
</feature>
<keyword evidence="1" id="KW-1133">Transmembrane helix</keyword>
<proteinExistence type="predicted"/>
<dbReference type="EMBL" id="LNRQ01000005">
    <property type="protein sequence ID" value="KZM96184.1"/>
    <property type="molecule type" value="Genomic_DNA"/>
</dbReference>
<name>A0A164ZNV0_DAUCS</name>
<evidence type="ECO:0000256" key="1">
    <source>
        <dbReference type="SAM" id="Phobius"/>
    </source>
</evidence>
<gene>
    <name evidence="3" type="ORF">DCAR_019426</name>
    <name evidence="4" type="ORF">DCAR_0522226</name>
</gene>
<keyword evidence="1" id="KW-0472">Membrane</keyword>
<dbReference type="Gramene" id="KZM96184">
    <property type="protein sequence ID" value="KZM96184"/>
    <property type="gene ID" value="DCAR_019426"/>
</dbReference>
<dbReference type="SMART" id="SM00449">
    <property type="entry name" value="SPRY"/>
    <property type="match status" value="1"/>
</dbReference>
<dbReference type="OrthoDB" id="258495at2759"/>
<dbReference type="InterPro" id="IPR003877">
    <property type="entry name" value="SPRY_dom"/>
</dbReference>
<dbReference type="KEGG" id="dcr:108220461"/>